<proteinExistence type="predicted"/>
<feature type="transmembrane region" description="Helical" evidence="1">
    <location>
        <begin position="291"/>
        <end position="313"/>
    </location>
</feature>
<reference evidence="3 5" key="2">
    <citation type="submission" date="2016-11" db="EMBL/GenBank/DDBJ databases">
        <authorList>
            <person name="Jaros S."/>
            <person name="Januszkiewicz K."/>
            <person name="Wedrychowicz H."/>
        </authorList>
    </citation>
    <scope>NUCLEOTIDE SEQUENCE [LARGE SCALE GENOMIC DNA]</scope>
    <source>
        <strain evidence="3 5">DSM 27621</strain>
    </source>
</reference>
<keyword evidence="1" id="KW-1133">Transmembrane helix</keyword>
<keyword evidence="4" id="KW-1185">Reference proteome</keyword>
<feature type="transmembrane region" description="Helical" evidence="1">
    <location>
        <begin position="215"/>
        <end position="240"/>
    </location>
</feature>
<name>A0A1M7ATG3_9FLAO</name>
<feature type="transmembrane region" description="Helical" evidence="1">
    <location>
        <begin position="92"/>
        <end position="109"/>
    </location>
</feature>
<protein>
    <submittedName>
        <fullName evidence="3">Uncharacterized protein</fullName>
    </submittedName>
</protein>
<feature type="transmembrane region" description="Helical" evidence="1">
    <location>
        <begin position="7"/>
        <end position="28"/>
    </location>
</feature>
<dbReference type="RefSeq" id="WP_066693377.1">
    <property type="nucleotide sequence ID" value="NZ_FRBM01000004.1"/>
</dbReference>
<dbReference type="STRING" id="1423959.SAMN05444407_104110"/>
<dbReference type="OrthoDB" id="793644at2"/>
<keyword evidence="1" id="KW-0472">Membrane</keyword>
<dbReference type="Proteomes" id="UP000093508">
    <property type="component" value="Unassembled WGS sequence"/>
</dbReference>
<gene>
    <name evidence="2" type="ORF">BBH99_18700</name>
    <name evidence="3" type="ORF">SAMN05444407_104110</name>
</gene>
<dbReference type="EMBL" id="FRBM01000004">
    <property type="protein sequence ID" value="SHL46024.1"/>
    <property type="molecule type" value="Genomic_DNA"/>
</dbReference>
<feature type="transmembrane region" description="Helical" evidence="1">
    <location>
        <begin position="60"/>
        <end position="80"/>
    </location>
</feature>
<dbReference type="AlphaFoldDB" id="A0A1M7ATG3"/>
<evidence type="ECO:0000313" key="5">
    <source>
        <dbReference type="Proteomes" id="UP000184069"/>
    </source>
</evidence>
<dbReference type="Proteomes" id="UP000184069">
    <property type="component" value="Unassembled WGS sequence"/>
</dbReference>
<feature type="transmembrane region" description="Helical" evidence="1">
    <location>
        <begin position="267"/>
        <end position="285"/>
    </location>
</feature>
<evidence type="ECO:0000256" key="1">
    <source>
        <dbReference type="SAM" id="Phobius"/>
    </source>
</evidence>
<feature type="transmembrane region" description="Helical" evidence="1">
    <location>
        <begin position="34"/>
        <end position="53"/>
    </location>
</feature>
<evidence type="ECO:0000313" key="3">
    <source>
        <dbReference type="EMBL" id="SHL46024.1"/>
    </source>
</evidence>
<feature type="transmembrane region" description="Helical" evidence="1">
    <location>
        <begin position="116"/>
        <end position="134"/>
    </location>
</feature>
<evidence type="ECO:0000313" key="4">
    <source>
        <dbReference type="Proteomes" id="UP000093508"/>
    </source>
</evidence>
<evidence type="ECO:0000313" key="2">
    <source>
        <dbReference type="EMBL" id="OCA79506.1"/>
    </source>
</evidence>
<feature type="transmembrane region" description="Helical" evidence="1">
    <location>
        <begin position="175"/>
        <end position="195"/>
    </location>
</feature>
<keyword evidence="1" id="KW-0812">Transmembrane</keyword>
<organism evidence="3 5">
    <name type="scientific">Chryseobacterium contaminans</name>
    <dbReference type="NCBI Taxonomy" id="1423959"/>
    <lineage>
        <taxon>Bacteria</taxon>
        <taxon>Pseudomonadati</taxon>
        <taxon>Bacteroidota</taxon>
        <taxon>Flavobacteriia</taxon>
        <taxon>Flavobacteriales</taxon>
        <taxon>Weeksellaceae</taxon>
        <taxon>Chryseobacterium group</taxon>
        <taxon>Chryseobacterium</taxon>
    </lineage>
</organism>
<reference evidence="2 4" key="1">
    <citation type="submission" date="2016-07" db="EMBL/GenBank/DDBJ databases">
        <authorList>
            <person name="Jeong J.-J."/>
            <person name="Kim D.W."/>
            <person name="Sang M.K."/>
            <person name="Choi I.-G."/>
            <person name="Kim K.D."/>
        </authorList>
    </citation>
    <scope>NUCLEOTIDE SEQUENCE [LARGE SCALE GENOMIC DNA]</scope>
    <source>
        <strain evidence="2 4">C-26</strain>
    </source>
</reference>
<dbReference type="EMBL" id="MAYF01000075">
    <property type="protein sequence ID" value="OCA79506.1"/>
    <property type="molecule type" value="Genomic_DNA"/>
</dbReference>
<feature type="transmembrane region" description="Helical" evidence="1">
    <location>
        <begin position="146"/>
        <end position="168"/>
    </location>
</feature>
<sequence>MKQLLNIGIKIIGIICLIATIIIAIIAYTHKIEILPTYLAIIFCGILFESYRISKGSKSILYVLLCAYFISLVVFFPNVGKGVYHFEERIKRLPYVLCFSYLIILIASHKKIIIPRLTEGVTLLLSVSFIYWLSGKQLLNFETWDSSIITIVTLLFSLISVINGLFLVKLSKLNRLILSIWSTIVVFVIGVDNLMDLMGYVSFDDHNGFSDTFKIAIQYFLFGMSSIYLAQNFFLLLLLVPSKEDKDDILFYENIRDHYGRYSESQVKRFFSIFCILYCFVLFYLNQKMKILPVNTIIWIVTFTFPVILNIMIKINDKIRKSKSIDF</sequence>
<accession>A0A1M7ATG3</accession>